<organism evidence="2 3">
    <name type="scientific">Jaminaea rosea</name>
    <dbReference type="NCBI Taxonomy" id="1569628"/>
    <lineage>
        <taxon>Eukaryota</taxon>
        <taxon>Fungi</taxon>
        <taxon>Dikarya</taxon>
        <taxon>Basidiomycota</taxon>
        <taxon>Ustilaginomycotina</taxon>
        <taxon>Exobasidiomycetes</taxon>
        <taxon>Microstromatales</taxon>
        <taxon>Microstromatales incertae sedis</taxon>
        <taxon>Jaminaea</taxon>
    </lineage>
</organism>
<feature type="compositionally biased region" description="Low complexity" evidence="1">
    <location>
        <begin position="61"/>
        <end position="80"/>
    </location>
</feature>
<dbReference type="GeneID" id="37028134"/>
<dbReference type="EMBL" id="KZ819669">
    <property type="protein sequence ID" value="PWN27009.1"/>
    <property type="molecule type" value="Genomic_DNA"/>
</dbReference>
<feature type="compositionally biased region" description="Basic residues" evidence="1">
    <location>
        <begin position="192"/>
        <end position="202"/>
    </location>
</feature>
<feature type="region of interest" description="Disordered" evidence="1">
    <location>
        <begin position="37"/>
        <end position="89"/>
    </location>
</feature>
<dbReference type="AlphaFoldDB" id="A0A316UP06"/>
<feature type="compositionally biased region" description="Polar residues" evidence="1">
    <location>
        <begin position="37"/>
        <end position="47"/>
    </location>
</feature>
<evidence type="ECO:0000313" key="3">
    <source>
        <dbReference type="Proteomes" id="UP000245884"/>
    </source>
</evidence>
<evidence type="ECO:0000313" key="2">
    <source>
        <dbReference type="EMBL" id="PWN27009.1"/>
    </source>
</evidence>
<feature type="region of interest" description="Disordered" evidence="1">
    <location>
        <begin position="152"/>
        <end position="217"/>
    </location>
</feature>
<name>A0A316UP06_9BASI</name>
<sequence>MGVTKVHHLAVKPGAGSHTTAYTGPTLLTQSSLFNKTGSQWTSQPHAATSHHGKTCSSRAPTSPLATTSLGTATSAPTTPRHVHAQRMPLSESTRQPCTAPMTPIQQQIKSLVGPQFKSQRKRLRRKEVHERRLVAEAAKAAAVRSRLEAQWRMESRQPTSPTPLRPQVTPTPQVQAPPPPPSPPAPPPLRRSARLAAKRARLQGAKDESAPDAKPVKIVTEKAVSVTPSSAAPPAAPEPALVAAPRPASAAPALPPLDRLAAASASPTAPEVAPYPARVPLRGPLSKLPPTHPLLAGRYARDPEYAQPILITTRKRFPADPIASGLDPAFHLQARPQPPQQKAQLAIASQSAIYRCCPVLQNTLPGSRRRDLLDAGRVLG</sequence>
<reference evidence="2 3" key="1">
    <citation type="journal article" date="2018" name="Mol. Biol. Evol.">
        <title>Broad Genomic Sampling Reveals a Smut Pathogenic Ancestry of the Fungal Clade Ustilaginomycotina.</title>
        <authorList>
            <person name="Kijpornyongpan T."/>
            <person name="Mondo S.J."/>
            <person name="Barry K."/>
            <person name="Sandor L."/>
            <person name="Lee J."/>
            <person name="Lipzen A."/>
            <person name="Pangilinan J."/>
            <person name="LaButti K."/>
            <person name="Hainaut M."/>
            <person name="Henrissat B."/>
            <person name="Grigoriev I.V."/>
            <person name="Spatafora J.W."/>
            <person name="Aime M.C."/>
        </authorList>
    </citation>
    <scope>NUCLEOTIDE SEQUENCE [LARGE SCALE GENOMIC DNA]</scope>
    <source>
        <strain evidence="2 3">MCA 5214</strain>
    </source>
</reference>
<accession>A0A316UP06</accession>
<feature type="region of interest" description="Disordered" evidence="1">
    <location>
        <begin position="110"/>
        <end position="129"/>
    </location>
</feature>
<proteinExistence type="predicted"/>
<evidence type="ECO:0000256" key="1">
    <source>
        <dbReference type="SAM" id="MobiDB-lite"/>
    </source>
</evidence>
<feature type="compositionally biased region" description="Pro residues" evidence="1">
    <location>
        <begin position="176"/>
        <end position="190"/>
    </location>
</feature>
<dbReference type="RefSeq" id="XP_025361621.1">
    <property type="nucleotide sequence ID" value="XM_025506311.1"/>
</dbReference>
<feature type="compositionally biased region" description="Low complexity" evidence="1">
    <location>
        <begin position="166"/>
        <end position="175"/>
    </location>
</feature>
<gene>
    <name evidence="2" type="ORF">BDZ90DRAFT_232586</name>
</gene>
<protein>
    <submittedName>
        <fullName evidence="2">Uncharacterized protein</fullName>
    </submittedName>
</protein>
<keyword evidence="3" id="KW-1185">Reference proteome</keyword>
<feature type="compositionally biased region" description="Basic and acidic residues" evidence="1">
    <location>
        <begin position="205"/>
        <end position="216"/>
    </location>
</feature>
<dbReference type="Proteomes" id="UP000245884">
    <property type="component" value="Unassembled WGS sequence"/>
</dbReference>